<evidence type="ECO:0000313" key="2">
    <source>
        <dbReference type="EMBL" id="AIG27840.1"/>
    </source>
</evidence>
<sequence length="418" mass="48652">MTHVGKRLRYFRKNLRMTQEELSVGICNRSYVSQIEKGNVIPSPEILDQLAKRLQTDLKELWTESESPIGFSEVEIQNALRHVVNRLEANDIEISRKWIFKLKGQQLRTEDQCIYLWAKAELALHDQRFEEVEELLLESISLARDVDDPVSLVRSLQSLGDYYGMTRQAKKAIPFLSEALQLVNRFEIGGLLRISLLYTSAKMHGSLEEYYSAIELLNQAVQLNDAYGTMYKSTSIYMGLAICHLHLHQHEQAEKYNLLALDVLKLIPDEKLIANTYNNLGILYRVTKCYEKSEEYLLKAIDILQKLDQKHWFNNATNELAHLYRDMGYYQRAKGLCESIIHNCNNSHLLAEINLNYANILTDCEHYEQALYHLEQAMQYFTAERSTQYVVRSYEVLLRISTHSQQPEKIARLSLLHN</sequence>
<dbReference type="SUPFAM" id="SSF47413">
    <property type="entry name" value="lambda repressor-like DNA-binding domains"/>
    <property type="match status" value="1"/>
</dbReference>
<gene>
    <name evidence="2" type="ORF">BRLA_c035280</name>
</gene>
<dbReference type="Proteomes" id="UP000005850">
    <property type="component" value="Chromosome"/>
</dbReference>
<name>A0A075REQ9_BRELA</name>
<dbReference type="Pfam" id="PF13424">
    <property type="entry name" value="TPR_12"/>
    <property type="match status" value="1"/>
</dbReference>
<dbReference type="SMART" id="SM00530">
    <property type="entry name" value="HTH_XRE"/>
    <property type="match status" value="1"/>
</dbReference>
<reference evidence="2 3" key="1">
    <citation type="journal article" date="2011" name="J. Bacteriol.">
        <title>Genome sequence of Brevibacillus laterosporus LMG 15441, a pathogen of invertebrates.</title>
        <authorList>
            <person name="Djukic M."/>
            <person name="Poehlein A."/>
            <person name="Thurmer A."/>
            <person name="Daniel R."/>
        </authorList>
    </citation>
    <scope>NUCLEOTIDE SEQUENCE [LARGE SCALE GENOMIC DNA]</scope>
    <source>
        <strain evidence="2 3">LMG 15441</strain>
    </source>
</reference>
<dbReference type="InterPro" id="IPR001387">
    <property type="entry name" value="Cro/C1-type_HTH"/>
</dbReference>
<dbReference type="PANTHER" id="PTHR37038:SF14">
    <property type="entry name" value="TRANSCRIPTIONAL ACTIVATOR"/>
    <property type="match status" value="1"/>
</dbReference>
<dbReference type="AlphaFoldDB" id="A0A075REQ9"/>
<dbReference type="CDD" id="cd00093">
    <property type="entry name" value="HTH_XRE"/>
    <property type="match status" value="1"/>
</dbReference>
<dbReference type="HOGENOM" id="CLU_651598_0_0_9"/>
<evidence type="ECO:0000259" key="1">
    <source>
        <dbReference type="PROSITE" id="PS50943"/>
    </source>
</evidence>
<dbReference type="PANTHER" id="PTHR37038">
    <property type="entry name" value="TRANSCRIPTIONAL REGULATOR-RELATED"/>
    <property type="match status" value="1"/>
</dbReference>
<dbReference type="SMART" id="SM00028">
    <property type="entry name" value="TPR"/>
    <property type="match status" value="6"/>
</dbReference>
<dbReference type="SUPFAM" id="SSF48452">
    <property type="entry name" value="TPR-like"/>
    <property type="match status" value="2"/>
</dbReference>
<dbReference type="eggNOG" id="COG0457">
    <property type="taxonomic scope" value="Bacteria"/>
</dbReference>
<keyword evidence="3" id="KW-1185">Reference proteome</keyword>
<dbReference type="GO" id="GO:0003677">
    <property type="term" value="F:DNA binding"/>
    <property type="evidence" value="ECO:0007669"/>
    <property type="project" value="InterPro"/>
</dbReference>
<dbReference type="STRING" id="1042163.BRLA_c035280"/>
<protein>
    <submittedName>
        <fullName evidence="2">Helix-turn-helix family protein</fullName>
    </submittedName>
</protein>
<organism evidence="2 3">
    <name type="scientific">Brevibacillus laterosporus LMG 15441</name>
    <dbReference type="NCBI Taxonomy" id="1042163"/>
    <lineage>
        <taxon>Bacteria</taxon>
        <taxon>Bacillati</taxon>
        <taxon>Bacillota</taxon>
        <taxon>Bacilli</taxon>
        <taxon>Bacillales</taxon>
        <taxon>Paenibacillaceae</taxon>
        <taxon>Brevibacillus</taxon>
    </lineage>
</organism>
<accession>A0A075REQ9</accession>
<dbReference type="InterPro" id="IPR019734">
    <property type="entry name" value="TPR_rpt"/>
</dbReference>
<evidence type="ECO:0000313" key="3">
    <source>
        <dbReference type="Proteomes" id="UP000005850"/>
    </source>
</evidence>
<dbReference type="RefSeq" id="WP_022584274.1">
    <property type="nucleotide sequence ID" value="NZ_CP007806.1"/>
</dbReference>
<dbReference type="Pfam" id="PF01381">
    <property type="entry name" value="HTH_3"/>
    <property type="match status" value="1"/>
</dbReference>
<feature type="domain" description="HTH cro/C1-type" evidence="1">
    <location>
        <begin position="8"/>
        <end position="61"/>
    </location>
</feature>
<dbReference type="Gene3D" id="1.25.40.10">
    <property type="entry name" value="Tetratricopeptide repeat domain"/>
    <property type="match status" value="2"/>
</dbReference>
<dbReference type="KEGG" id="blr:BRLA_c035280"/>
<dbReference type="InterPro" id="IPR010982">
    <property type="entry name" value="Lambda_DNA-bd_dom_sf"/>
</dbReference>
<dbReference type="EMBL" id="CP007806">
    <property type="protein sequence ID" value="AIG27840.1"/>
    <property type="molecule type" value="Genomic_DNA"/>
</dbReference>
<dbReference type="InterPro" id="IPR011990">
    <property type="entry name" value="TPR-like_helical_dom_sf"/>
</dbReference>
<dbReference type="InterPro" id="IPR053163">
    <property type="entry name" value="HTH-type_regulator_Rgg"/>
</dbReference>
<proteinExistence type="predicted"/>
<dbReference type="PROSITE" id="PS50943">
    <property type="entry name" value="HTH_CROC1"/>
    <property type="match status" value="1"/>
</dbReference>